<comment type="caution">
    <text evidence="2">The sequence shown here is derived from an EMBL/GenBank/DDBJ whole genome shotgun (WGS) entry which is preliminary data.</text>
</comment>
<accession>A0A699GKS9</accession>
<organism evidence="2">
    <name type="scientific">Tanacetum cinerariifolium</name>
    <name type="common">Dalmatian daisy</name>
    <name type="synonym">Chrysanthemum cinerariifolium</name>
    <dbReference type="NCBI Taxonomy" id="118510"/>
    <lineage>
        <taxon>Eukaryota</taxon>
        <taxon>Viridiplantae</taxon>
        <taxon>Streptophyta</taxon>
        <taxon>Embryophyta</taxon>
        <taxon>Tracheophyta</taxon>
        <taxon>Spermatophyta</taxon>
        <taxon>Magnoliopsida</taxon>
        <taxon>eudicotyledons</taxon>
        <taxon>Gunneridae</taxon>
        <taxon>Pentapetalae</taxon>
        <taxon>asterids</taxon>
        <taxon>campanulids</taxon>
        <taxon>Asterales</taxon>
        <taxon>Asteraceae</taxon>
        <taxon>Asteroideae</taxon>
        <taxon>Anthemideae</taxon>
        <taxon>Anthemidinae</taxon>
        <taxon>Tanacetum</taxon>
    </lineage>
</organism>
<protein>
    <recommendedName>
        <fullName evidence="3">Integrase, catalytic region, zinc finger, CCHC-type, peptidase aspartic, catalytic</fullName>
    </recommendedName>
</protein>
<dbReference type="AlphaFoldDB" id="A0A699GKS9"/>
<reference evidence="2" key="1">
    <citation type="journal article" date="2019" name="Sci. Rep.">
        <title>Draft genome of Tanacetum cinerariifolium, the natural source of mosquito coil.</title>
        <authorList>
            <person name="Yamashiro T."/>
            <person name="Shiraishi A."/>
            <person name="Satake H."/>
            <person name="Nakayama K."/>
        </authorList>
    </citation>
    <scope>NUCLEOTIDE SEQUENCE</scope>
</reference>
<proteinExistence type="predicted"/>
<evidence type="ECO:0000256" key="1">
    <source>
        <dbReference type="SAM" id="MobiDB-lite"/>
    </source>
</evidence>
<evidence type="ECO:0008006" key="3">
    <source>
        <dbReference type="Google" id="ProtNLM"/>
    </source>
</evidence>
<sequence>MVEKEKDPEAIKEKFSNKPIDYVKLNKIYEDFRKCFIPEQEVLADEALWYHMLNPSTKSSVALPIKIEAPKELPKVSLVNESLKRLKLHLVNFDKVVKIRTTPNARTEGMFKLDLVPLAPKLLQNMEAHTDYLKYTQEQADTLREIVKQAKAKQPLDNVLDFSCKHAQRIHELLIYVSNACPNAIKPTTKKVVVTTKNNDKKVRLAEPLTSSSNINQVELSKTFDSNTIVLSPTGLKCSTSNCGSKPTGNKKNDRISQTPSRNMKNKVKAQPRNVNKNNRVVKRICNVDIKQSQLNVNSELICATCKKSMFNNVHDMCFLDFVKNVNSSAKSAKKHKNQNIWKPTGHVFTKVGIKWKPTCRTFTIVGNSFPLTRITSANVVPPKKNTSHLVET</sequence>
<feature type="region of interest" description="Disordered" evidence="1">
    <location>
        <begin position="242"/>
        <end position="264"/>
    </location>
</feature>
<feature type="compositionally biased region" description="Polar residues" evidence="1">
    <location>
        <begin position="242"/>
        <end position="263"/>
    </location>
</feature>
<evidence type="ECO:0000313" key="2">
    <source>
        <dbReference type="EMBL" id="GEU29298.1"/>
    </source>
</evidence>
<dbReference type="EMBL" id="BKCJ010000057">
    <property type="protein sequence ID" value="GEU29298.1"/>
    <property type="molecule type" value="Genomic_DNA"/>
</dbReference>
<gene>
    <name evidence="2" type="ORF">Tci_001276</name>
</gene>
<name>A0A699GKS9_TANCI</name>